<organism evidence="4 5">
    <name type="scientific">Aureobasidium mustum</name>
    <dbReference type="NCBI Taxonomy" id="2773714"/>
    <lineage>
        <taxon>Eukaryota</taxon>
        <taxon>Fungi</taxon>
        <taxon>Dikarya</taxon>
        <taxon>Ascomycota</taxon>
        <taxon>Pezizomycotina</taxon>
        <taxon>Dothideomycetes</taxon>
        <taxon>Dothideomycetidae</taxon>
        <taxon>Dothideales</taxon>
        <taxon>Saccotheciaceae</taxon>
        <taxon>Aureobasidium</taxon>
    </lineage>
</organism>
<feature type="compositionally biased region" description="Low complexity" evidence="2">
    <location>
        <begin position="13"/>
        <end position="33"/>
    </location>
</feature>
<dbReference type="SMART" id="SM00066">
    <property type="entry name" value="GAL4"/>
    <property type="match status" value="1"/>
</dbReference>
<dbReference type="CDD" id="cd00067">
    <property type="entry name" value="GAL4"/>
    <property type="match status" value="1"/>
</dbReference>
<feature type="region of interest" description="Disordered" evidence="2">
    <location>
        <begin position="1"/>
        <end position="138"/>
    </location>
</feature>
<accession>A0A9N8JUL0</accession>
<reference evidence="4" key="1">
    <citation type="submission" date="2020-06" db="EMBL/GenBank/DDBJ databases">
        <authorList>
            <person name="Onetto C."/>
        </authorList>
    </citation>
    <scope>NUCLEOTIDE SEQUENCE</scope>
</reference>
<keyword evidence="1" id="KW-0539">Nucleus</keyword>
<feature type="domain" description="Zn(2)-C6 fungal-type" evidence="3">
    <location>
        <begin position="141"/>
        <end position="171"/>
    </location>
</feature>
<evidence type="ECO:0000259" key="3">
    <source>
        <dbReference type="PROSITE" id="PS50048"/>
    </source>
</evidence>
<dbReference type="OrthoDB" id="10261408at2759"/>
<evidence type="ECO:0000256" key="2">
    <source>
        <dbReference type="SAM" id="MobiDB-lite"/>
    </source>
</evidence>
<dbReference type="InterPro" id="IPR036864">
    <property type="entry name" value="Zn2-C6_fun-type_DNA-bd_sf"/>
</dbReference>
<comment type="caution">
    <text evidence="4">The sequence shown here is derived from an EMBL/GenBank/DDBJ whole genome shotgun (WGS) entry which is preliminary data.</text>
</comment>
<dbReference type="SUPFAM" id="SSF57701">
    <property type="entry name" value="Zn2/Cys6 DNA-binding domain"/>
    <property type="match status" value="1"/>
</dbReference>
<evidence type="ECO:0000313" key="5">
    <source>
        <dbReference type="Proteomes" id="UP000714618"/>
    </source>
</evidence>
<dbReference type="PANTHER" id="PTHR47256:SF1">
    <property type="entry name" value="ZN(II)2CYS6 TRANSCRIPTION FACTOR (EUROFUNG)"/>
    <property type="match status" value="1"/>
</dbReference>
<dbReference type="PROSITE" id="PS50048">
    <property type="entry name" value="ZN2_CY6_FUNGAL_2"/>
    <property type="match status" value="1"/>
</dbReference>
<feature type="compositionally biased region" description="Low complexity" evidence="2">
    <location>
        <begin position="83"/>
        <end position="101"/>
    </location>
</feature>
<feature type="compositionally biased region" description="Polar residues" evidence="2">
    <location>
        <begin position="35"/>
        <end position="68"/>
    </location>
</feature>
<dbReference type="PANTHER" id="PTHR47256">
    <property type="entry name" value="ZN(II)2CYS6 TRANSCRIPTION FACTOR (EUROFUNG)-RELATED"/>
    <property type="match status" value="1"/>
</dbReference>
<dbReference type="EMBL" id="CAIJEO010000005">
    <property type="protein sequence ID" value="CAD0093325.1"/>
    <property type="molecule type" value="Genomic_DNA"/>
</dbReference>
<dbReference type="GO" id="GO:0000981">
    <property type="term" value="F:DNA-binding transcription factor activity, RNA polymerase II-specific"/>
    <property type="evidence" value="ECO:0007669"/>
    <property type="project" value="InterPro"/>
</dbReference>
<dbReference type="GO" id="GO:0008270">
    <property type="term" value="F:zinc ion binding"/>
    <property type="evidence" value="ECO:0007669"/>
    <property type="project" value="InterPro"/>
</dbReference>
<gene>
    <name evidence="4" type="ORF">AWRI4233_LOCUS4149</name>
</gene>
<dbReference type="Pfam" id="PF00172">
    <property type="entry name" value="Zn_clus"/>
    <property type="match status" value="1"/>
</dbReference>
<dbReference type="Gene3D" id="4.10.240.10">
    <property type="entry name" value="Zn(2)-C6 fungal-type DNA-binding domain"/>
    <property type="match status" value="1"/>
</dbReference>
<evidence type="ECO:0000256" key="1">
    <source>
        <dbReference type="ARBA" id="ARBA00023242"/>
    </source>
</evidence>
<protein>
    <recommendedName>
        <fullName evidence="3">Zn(2)-C6 fungal-type domain-containing protein</fullName>
    </recommendedName>
</protein>
<name>A0A9N8JUL0_9PEZI</name>
<dbReference type="InterPro" id="IPR053187">
    <property type="entry name" value="Notoamide_regulator"/>
</dbReference>
<evidence type="ECO:0000313" key="4">
    <source>
        <dbReference type="EMBL" id="CAD0093325.1"/>
    </source>
</evidence>
<feature type="compositionally biased region" description="Basic and acidic residues" evidence="2">
    <location>
        <begin position="110"/>
        <end position="120"/>
    </location>
</feature>
<proteinExistence type="predicted"/>
<dbReference type="InterPro" id="IPR001138">
    <property type="entry name" value="Zn2Cys6_DnaBD"/>
</dbReference>
<dbReference type="PROSITE" id="PS00463">
    <property type="entry name" value="ZN2_CY6_FUNGAL_1"/>
    <property type="match status" value="1"/>
</dbReference>
<keyword evidence="5" id="KW-1185">Reference proteome</keyword>
<sequence>MNIAAMLEPMHDAPTAPSASSPLQPSSLQRLPSITHVTSALQQQNEHQPLSSHRILQQSQPMPELQSSLPPPPRHVLPQRMDSMSSTSSSTQGSTQFTPQQFPASSTQRTVDEGASREELSASPPQASSQTRHRGKQTKAACIPCRRRKSKCDGIRPSCKCCISKATPCQYSVTPGVTQQQAMKNQLEAYKHVLSLLRESTMEDAEVLVKMIKARESLSDAVADIQIATRQHHPGYV</sequence>
<dbReference type="AlphaFoldDB" id="A0A9N8JUL0"/>
<dbReference type="Proteomes" id="UP000714618">
    <property type="component" value="Unassembled WGS sequence"/>
</dbReference>